<gene>
    <name evidence="1" type="ORF">COMA1_10587</name>
</gene>
<accession>A0A0S4LB54</accession>
<protein>
    <submittedName>
        <fullName evidence="1">Uncharacterized protein</fullName>
    </submittedName>
</protein>
<dbReference type="RefSeq" id="WP_090743445.1">
    <property type="nucleotide sequence ID" value="NZ_CZQA01000001.1"/>
</dbReference>
<sequence>MLTFLVTGCPSKTIQYPAEHERLLRLDQALESLRRAYEEKDRAGFRAMLSPLDQTEELRRQAEMDFEAFHAITLEFKIERVMLAKDAFDVLVNWQGTWKKDANDSGTRQRGHARLQWVGTPSILLSGAQGDLPFGMQTKQMLSEPSSPSRR</sequence>
<dbReference type="OrthoDB" id="9795920at2"/>
<proteinExistence type="predicted"/>
<keyword evidence="2" id="KW-1185">Reference proteome</keyword>
<dbReference type="EMBL" id="CZQA01000001">
    <property type="protein sequence ID" value="CUS32354.1"/>
    <property type="molecule type" value="Genomic_DNA"/>
</dbReference>
<dbReference type="STRING" id="1742972.COMA1_10587"/>
<organism evidence="1 2">
    <name type="scientific">Candidatus Nitrospira nitrosa</name>
    <dbReference type="NCBI Taxonomy" id="1742972"/>
    <lineage>
        <taxon>Bacteria</taxon>
        <taxon>Pseudomonadati</taxon>
        <taxon>Nitrospirota</taxon>
        <taxon>Nitrospiria</taxon>
        <taxon>Nitrospirales</taxon>
        <taxon>Nitrospiraceae</taxon>
        <taxon>Nitrospira</taxon>
    </lineage>
</organism>
<evidence type="ECO:0000313" key="1">
    <source>
        <dbReference type="EMBL" id="CUS32354.1"/>
    </source>
</evidence>
<dbReference type="Proteomes" id="UP000199032">
    <property type="component" value="Unassembled WGS sequence"/>
</dbReference>
<dbReference type="AlphaFoldDB" id="A0A0S4LB54"/>
<reference evidence="1 2" key="1">
    <citation type="submission" date="2015-10" db="EMBL/GenBank/DDBJ databases">
        <authorList>
            <person name="Gilbert D.G."/>
        </authorList>
    </citation>
    <scope>NUCLEOTIDE SEQUENCE [LARGE SCALE GENOMIC DNA]</scope>
    <source>
        <strain evidence="1">COMA1</strain>
    </source>
</reference>
<name>A0A0S4LB54_9BACT</name>
<evidence type="ECO:0000313" key="2">
    <source>
        <dbReference type="Proteomes" id="UP000199032"/>
    </source>
</evidence>